<gene>
    <name evidence="1" type="ORF">S06H3_50940</name>
</gene>
<accession>X1P2A1</accession>
<comment type="caution">
    <text evidence="1">The sequence shown here is derived from an EMBL/GenBank/DDBJ whole genome shotgun (WGS) entry which is preliminary data.</text>
</comment>
<dbReference type="InterPro" id="IPR013783">
    <property type="entry name" value="Ig-like_fold"/>
</dbReference>
<feature type="non-terminal residue" evidence="1">
    <location>
        <position position="1"/>
    </location>
</feature>
<sequence>KDDKNSSAIYRFTIGSSTSWESIDSTLPDGAIIDQFIVSSDGTLYAMNSQPVDTAKGEGGMERSLNPTYSLGPTFETVTRGLDAGATLNGLWLSGNRLWSIDTTNWRVMTYTDSLTEPVTLTSPQEKAQGIGTMINHTISNVSLDWEAAKGATSYQWQLDHDTDFSIVPAGFEGSTKASQAKLPALEPATTYYWRVRVTEPVLSPWSTKWSFTTSLGSETIAPKLYSPEAGASGVELKPIFQWSAIAGAD</sequence>
<feature type="non-terminal residue" evidence="1">
    <location>
        <position position="250"/>
    </location>
</feature>
<reference evidence="1" key="1">
    <citation type="journal article" date="2014" name="Front. Microbiol.">
        <title>High frequency of phylogenetically diverse reductive dehalogenase-homologous genes in deep subseafloor sedimentary metagenomes.</title>
        <authorList>
            <person name="Kawai M."/>
            <person name="Futagami T."/>
            <person name="Toyoda A."/>
            <person name="Takaki Y."/>
            <person name="Nishi S."/>
            <person name="Hori S."/>
            <person name="Arai W."/>
            <person name="Tsubouchi T."/>
            <person name="Morono Y."/>
            <person name="Uchiyama I."/>
            <person name="Ito T."/>
            <person name="Fujiyama A."/>
            <person name="Inagaki F."/>
            <person name="Takami H."/>
        </authorList>
    </citation>
    <scope>NUCLEOTIDE SEQUENCE</scope>
    <source>
        <strain evidence="1">Expedition CK06-06</strain>
    </source>
</reference>
<dbReference type="AlphaFoldDB" id="X1P2A1"/>
<organism evidence="1">
    <name type="scientific">marine sediment metagenome</name>
    <dbReference type="NCBI Taxonomy" id="412755"/>
    <lineage>
        <taxon>unclassified sequences</taxon>
        <taxon>metagenomes</taxon>
        <taxon>ecological metagenomes</taxon>
    </lineage>
</organism>
<evidence type="ECO:0008006" key="2">
    <source>
        <dbReference type="Google" id="ProtNLM"/>
    </source>
</evidence>
<proteinExistence type="predicted"/>
<protein>
    <recommendedName>
        <fullName evidence="2">Fibronectin type-III domain-containing protein</fullName>
    </recommendedName>
</protein>
<dbReference type="Gene3D" id="2.60.40.10">
    <property type="entry name" value="Immunoglobulins"/>
    <property type="match status" value="1"/>
</dbReference>
<name>X1P2A1_9ZZZZ</name>
<dbReference type="EMBL" id="BARV01032288">
    <property type="protein sequence ID" value="GAI33180.1"/>
    <property type="molecule type" value="Genomic_DNA"/>
</dbReference>
<evidence type="ECO:0000313" key="1">
    <source>
        <dbReference type="EMBL" id="GAI33180.1"/>
    </source>
</evidence>